<dbReference type="InterPro" id="IPR036028">
    <property type="entry name" value="SH3-like_dom_sf"/>
</dbReference>
<dbReference type="PROSITE" id="PS50002">
    <property type="entry name" value="SH3"/>
    <property type="match status" value="1"/>
</dbReference>
<dbReference type="Gene3D" id="2.30.30.40">
    <property type="entry name" value="SH3 Domains"/>
    <property type="match status" value="1"/>
</dbReference>
<dbReference type="Proteomes" id="UP000005408">
    <property type="component" value="Unassembled WGS sequence"/>
</dbReference>
<keyword evidence="3" id="KW-0963">Cytoplasm</keyword>
<comment type="subcellular location">
    <subcellularLocation>
        <location evidence="1">Cytoplasm</location>
    </subcellularLocation>
</comment>
<feature type="compositionally biased region" description="Low complexity" evidence="6">
    <location>
        <begin position="913"/>
        <end position="923"/>
    </location>
</feature>
<feature type="compositionally biased region" description="Polar residues" evidence="6">
    <location>
        <begin position="229"/>
        <end position="239"/>
    </location>
</feature>
<dbReference type="Gene3D" id="3.60.10.10">
    <property type="entry name" value="Endonuclease/exonuclease/phosphatase"/>
    <property type="match status" value="1"/>
</dbReference>
<dbReference type="GO" id="GO:0005737">
    <property type="term" value="C:cytoplasm"/>
    <property type="evidence" value="ECO:0007669"/>
    <property type="project" value="UniProtKB-SubCell"/>
</dbReference>
<dbReference type="EnsemblMetazoa" id="G5131.1">
    <property type="protein sequence ID" value="G5131.1:cds"/>
    <property type="gene ID" value="G5131"/>
</dbReference>
<dbReference type="GO" id="GO:0005886">
    <property type="term" value="C:plasma membrane"/>
    <property type="evidence" value="ECO:0007669"/>
    <property type="project" value="TreeGrafter"/>
</dbReference>
<dbReference type="SUPFAM" id="SSF103657">
    <property type="entry name" value="BAR/IMD domain-like"/>
    <property type="match status" value="1"/>
</dbReference>
<reference evidence="8" key="1">
    <citation type="submission" date="2022-08" db="UniProtKB">
        <authorList>
            <consortium name="EnsemblMetazoa"/>
        </authorList>
    </citation>
    <scope>IDENTIFICATION</scope>
    <source>
        <strain evidence="8">05x7-T-G4-1.051#20</strain>
    </source>
</reference>
<dbReference type="AlphaFoldDB" id="A0A8W8NG42"/>
<keyword evidence="9" id="KW-1185">Reference proteome</keyword>
<dbReference type="InterPro" id="IPR003005">
    <property type="entry name" value="Amphiphysin"/>
</dbReference>
<dbReference type="GO" id="GO:0005543">
    <property type="term" value="F:phospholipid binding"/>
    <property type="evidence" value="ECO:0007669"/>
    <property type="project" value="TreeGrafter"/>
</dbReference>
<feature type="region of interest" description="Disordered" evidence="6">
    <location>
        <begin position="822"/>
        <end position="1032"/>
    </location>
</feature>
<dbReference type="PRINTS" id="PR01251">
    <property type="entry name" value="AMPHIPHYSIN"/>
</dbReference>
<dbReference type="InterPro" id="IPR001452">
    <property type="entry name" value="SH3_domain"/>
</dbReference>
<dbReference type="CDD" id="cd11790">
    <property type="entry name" value="SH3_Amphiphysin"/>
    <property type="match status" value="1"/>
</dbReference>
<dbReference type="SUPFAM" id="SSF56219">
    <property type="entry name" value="DNase I-like"/>
    <property type="match status" value="1"/>
</dbReference>
<dbReference type="PANTHER" id="PTHR46514">
    <property type="entry name" value="AMPHIPHYSIN"/>
    <property type="match status" value="1"/>
</dbReference>
<dbReference type="Pfam" id="PF20209">
    <property type="entry name" value="DUF6570"/>
    <property type="match status" value="1"/>
</dbReference>
<feature type="compositionally biased region" description="Basic and acidic residues" evidence="6">
    <location>
        <begin position="885"/>
        <end position="912"/>
    </location>
</feature>
<sequence>MKEQRAARTSEADNAIQTFLQMIKQGPAYICSVCHRLMYRECVVLYNENVFTMCDKDLLETCNTNKKSIDGEQYICTTCSWNLKRNMMPVQAVTNSLSLDDIPETLKDLSTLESTLISKRIPFMKILALPRGKQKAVHGCVVNVPVNPEETCSILPRLPSSSSCITVKLKRKIEYRGHVIVQSIRPLKIMESLQHLKNEQKNPHYQDIIINDNWPEDSSEDNPQLWEALTSSSPSNNGSALHVLPTASIETDQPSEPGQESDNEENFAANYSYARKTNTNSDPDLLDEESLDPATVINNLPKTIKLKNKSTNMTIRSRPVIIRSHQFSILKQPEQYYHSKLLLYKPWRDESNDLLDGDGTYKTKYFNCRPTFSDRMNYYEPNNEEYTQAVEELQENGPPEDAWALLVPQTEQQERADRYLGAQQDPEFEFIVPVHGNETSDLGLTNYQYELDIHFDEHRVGEKLRSKLHRILSDEISTPISVHETVKEMERIRKDSKFKLSIPYSVTAPSDSFFKLSVLNINSLCPHFQCLSVDQYITTSDIIALSETWLYSSVLTESIELSPEYHLYRQDYSVQNRRPQGGVATYVKKSFRVITELHCKGVNLQYQCLVMSCRMNPSKRLLIILLYVPPNTQTVLFFQQLDRLFSHTPTDAAPTIICGDFNMKPTDPKSKSLNELIRHHGFIDYSQSPTHRKGGSLDRIFINKYFDESEITSIIPQRISKRGRKLTDFDNAKHNLDVLENAKKKDEAKIKKAHDELEEAKKIYQQINDELHIDLPMFYDSRVNFYASTFQSLFNSEEIFHGEVFKLSSEINTIAERLAKSSEQMKFQPRPLSSHVPGEVNGHPEVHGENGHDSSPIASSTSVKEEHVEEGETSTSDHAIYENSELEKTDPLNGIKVEKADEKESTNKEEKSSQQILSQSQGSDGKVNGELDETASQNSEDLAPTYPPPIPPSEESDQVPVTPEKQEPSSPLGSPAYDTPPCKMPGEKEEKVEVKADEEKEAENKEKEEEKEEEHEDSNLYEVPTSNKPVELPEGVLYQVQATHPYSNEDEDELSFEAGEIIYVVPFDNPDEQDDGWAMGQKKGDGTKGVFPLNFTKKL</sequence>
<dbReference type="InterPro" id="IPR005135">
    <property type="entry name" value="Endo/exonuclease/phosphatase"/>
</dbReference>
<name>A0A8W8NG42_MAGGI</name>
<evidence type="ECO:0000313" key="9">
    <source>
        <dbReference type="Proteomes" id="UP000005408"/>
    </source>
</evidence>
<dbReference type="FunFam" id="2.30.30.40:FF:000172">
    <property type="entry name" value="Amphiphysin, isoform B"/>
    <property type="match status" value="1"/>
</dbReference>
<keyword evidence="5" id="KW-0175">Coiled coil</keyword>
<dbReference type="InterPro" id="IPR027267">
    <property type="entry name" value="AH/BAR_dom_sf"/>
</dbReference>
<protein>
    <recommendedName>
        <fullName evidence="7">SH3 domain-containing protein</fullName>
    </recommendedName>
</protein>
<evidence type="ECO:0000256" key="3">
    <source>
        <dbReference type="ARBA" id="ARBA00022490"/>
    </source>
</evidence>
<dbReference type="SMART" id="SM00326">
    <property type="entry name" value="SH3"/>
    <property type="match status" value="1"/>
</dbReference>
<feature type="compositionally biased region" description="Basic and acidic residues" evidence="6">
    <location>
        <begin position="985"/>
        <end position="1008"/>
    </location>
</feature>
<evidence type="ECO:0000256" key="2">
    <source>
        <dbReference type="ARBA" id="ARBA00022443"/>
    </source>
</evidence>
<dbReference type="Pfam" id="PF03372">
    <property type="entry name" value="Exo_endo_phos"/>
    <property type="match status" value="1"/>
</dbReference>
<proteinExistence type="predicted"/>
<evidence type="ECO:0000259" key="7">
    <source>
        <dbReference type="PROSITE" id="PS50002"/>
    </source>
</evidence>
<feature type="region of interest" description="Disordered" evidence="6">
    <location>
        <begin position="211"/>
        <end position="241"/>
    </location>
</feature>
<feature type="compositionally biased region" description="Basic and acidic residues" evidence="6">
    <location>
        <begin position="842"/>
        <end position="852"/>
    </location>
</feature>
<evidence type="ECO:0000256" key="4">
    <source>
        <dbReference type="PROSITE-ProRule" id="PRU00192"/>
    </source>
</evidence>
<evidence type="ECO:0000256" key="1">
    <source>
        <dbReference type="ARBA" id="ARBA00004496"/>
    </source>
</evidence>
<dbReference type="SUPFAM" id="SSF50044">
    <property type="entry name" value="SH3-domain"/>
    <property type="match status" value="1"/>
</dbReference>
<feature type="domain" description="SH3" evidence="7">
    <location>
        <begin position="1035"/>
        <end position="1099"/>
    </location>
</feature>
<dbReference type="GO" id="GO:0003824">
    <property type="term" value="F:catalytic activity"/>
    <property type="evidence" value="ECO:0007669"/>
    <property type="project" value="InterPro"/>
</dbReference>
<dbReference type="Pfam" id="PF03114">
    <property type="entry name" value="BAR"/>
    <property type="match status" value="1"/>
</dbReference>
<dbReference type="Gene3D" id="1.20.1270.60">
    <property type="entry name" value="Arfaptin homology (AH) domain/BAR domain"/>
    <property type="match status" value="1"/>
</dbReference>
<dbReference type="Pfam" id="PF14604">
    <property type="entry name" value="SH3_9"/>
    <property type="match status" value="1"/>
</dbReference>
<keyword evidence="2 4" id="KW-0728">SH3 domain</keyword>
<organism evidence="8 9">
    <name type="scientific">Magallana gigas</name>
    <name type="common">Pacific oyster</name>
    <name type="synonym">Crassostrea gigas</name>
    <dbReference type="NCBI Taxonomy" id="29159"/>
    <lineage>
        <taxon>Eukaryota</taxon>
        <taxon>Metazoa</taxon>
        <taxon>Spiralia</taxon>
        <taxon>Lophotrochozoa</taxon>
        <taxon>Mollusca</taxon>
        <taxon>Bivalvia</taxon>
        <taxon>Autobranchia</taxon>
        <taxon>Pteriomorphia</taxon>
        <taxon>Ostreida</taxon>
        <taxon>Ostreoidea</taxon>
        <taxon>Ostreidae</taxon>
        <taxon>Magallana</taxon>
    </lineage>
</organism>
<dbReference type="InterPro" id="IPR004148">
    <property type="entry name" value="BAR_dom"/>
</dbReference>
<evidence type="ECO:0000256" key="6">
    <source>
        <dbReference type="SAM" id="MobiDB-lite"/>
    </source>
</evidence>
<evidence type="ECO:0000256" key="5">
    <source>
        <dbReference type="SAM" id="Coils"/>
    </source>
</evidence>
<feature type="coiled-coil region" evidence="5">
    <location>
        <begin position="729"/>
        <end position="770"/>
    </location>
</feature>
<dbReference type="InterPro" id="IPR046700">
    <property type="entry name" value="DUF6570"/>
</dbReference>
<evidence type="ECO:0000313" key="8">
    <source>
        <dbReference type="EnsemblMetazoa" id="G5131.1:cds"/>
    </source>
</evidence>
<accession>A0A8W8NG42</accession>
<dbReference type="PANTHER" id="PTHR46514:SF3">
    <property type="entry name" value="AMPHIPHYSIN"/>
    <property type="match status" value="1"/>
</dbReference>
<dbReference type="InterPro" id="IPR036691">
    <property type="entry name" value="Endo/exonu/phosph_ase_sf"/>
</dbReference>